<dbReference type="Proteomes" id="UP000095541">
    <property type="component" value="Unassembled WGS sequence"/>
</dbReference>
<dbReference type="Gene3D" id="2.60.40.3900">
    <property type="match status" value="1"/>
</dbReference>
<dbReference type="RefSeq" id="WP_055219152.1">
    <property type="nucleotide sequence ID" value="NZ_CZBI01000003.1"/>
</dbReference>
<dbReference type="PROSITE" id="PS51257">
    <property type="entry name" value="PROKAR_LIPOPROTEIN"/>
    <property type="match status" value="1"/>
</dbReference>
<evidence type="ECO:0008006" key="4">
    <source>
        <dbReference type="Google" id="ProtNLM"/>
    </source>
</evidence>
<gene>
    <name evidence="2" type="ORF">ERS852557_02584</name>
</gene>
<reference evidence="2 3" key="1">
    <citation type="submission" date="2015-09" db="EMBL/GenBank/DDBJ databases">
        <authorList>
            <consortium name="Pathogen Informatics"/>
        </authorList>
    </citation>
    <scope>NUCLEOTIDE SEQUENCE [LARGE SCALE GENOMIC DNA]</scope>
    <source>
        <strain evidence="2 3">2789STDY5834945</strain>
    </source>
</reference>
<sequence length="318" mass="35762">MKKLFSTLTLAACLGVFVSCTDNEQEMDMFKPANTNSEIEVINGGTMIKFRDMSAYQNALLKVSAMSAQERINYLDSLSFKPQVMIMKEADGELENICNMAADRTSFDALYQKYKQKYGQVFMFNESDPSDLSPYSRLFCPVDEHFVNSEGQFMIGDSLVNSKMYNDFEESEQQFTMVTTRDASTITSVNNAYSRQSKRKVGLRLTTGGSDAPGKTYIHATFTSQKKGAFGWVRYSTNYHVWFNIYGANFEFAQGGFLGYGPVYVPQDGYSFEFAIEMGGNETKILGRKSDGVNCFGSFEVWSRGVPYEQRGVSSVNL</sequence>
<feature type="signal peptide" evidence="1">
    <location>
        <begin position="1"/>
        <end position="21"/>
    </location>
</feature>
<dbReference type="InterPro" id="IPR032318">
    <property type="entry name" value="DUF4848"/>
</dbReference>
<dbReference type="AlphaFoldDB" id="A0A174TBK2"/>
<dbReference type="EMBL" id="CZBI01000003">
    <property type="protein sequence ID" value="CUQ05328.1"/>
    <property type="molecule type" value="Genomic_DNA"/>
</dbReference>
<organism evidence="2 3">
    <name type="scientific">Bacteroides thetaiotaomicron</name>
    <dbReference type="NCBI Taxonomy" id="818"/>
    <lineage>
        <taxon>Bacteria</taxon>
        <taxon>Pseudomonadati</taxon>
        <taxon>Bacteroidota</taxon>
        <taxon>Bacteroidia</taxon>
        <taxon>Bacteroidales</taxon>
        <taxon>Bacteroidaceae</taxon>
        <taxon>Bacteroides</taxon>
    </lineage>
</organism>
<proteinExistence type="predicted"/>
<keyword evidence="1" id="KW-0732">Signal</keyword>
<protein>
    <recommendedName>
        <fullName evidence="4">DUF4848 domain-containing protein</fullName>
    </recommendedName>
</protein>
<feature type="chain" id="PRO_5008033710" description="DUF4848 domain-containing protein" evidence="1">
    <location>
        <begin position="22"/>
        <end position="318"/>
    </location>
</feature>
<name>A0A174TBK2_BACT4</name>
<accession>A0A174TBK2</accession>
<dbReference type="Pfam" id="PF16140">
    <property type="entry name" value="DUF4848"/>
    <property type="match status" value="1"/>
</dbReference>
<evidence type="ECO:0000256" key="1">
    <source>
        <dbReference type="SAM" id="SignalP"/>
    </source>
</evidence>
<evidence type="ECO:0000313" key="2">
    <source>
        <dbReference type="EMBL" id="CUQ05328.1"/>
    </source>
</evidence>
<evidence type="ECO:0000313" key="3">
    <source>
        <dbReference type="Proteomes" id="UP000095541"/>
    </source>
</evidence>